<keyword evidence="3" id="KW-1185">Reference proteome</keyword>
<dbReference type="PANTHER" id="PTHR31672">
    <property type="entry name" value="BNACNNG10540D PROTEIN"/>
    <property type="match status" value="1"/>
</dbReference>
<reference evidence="2 3" key="1">
    <citation type="journal article" date="2020" name="Nat. Commun.">
        <title>Genome of Tripterygium wilfordii and identification of cytochrome P450 involved in triptolide biosynthesis.</title>
        <authorList>
            <person name="Tu L."/>
            <person name="Su P."/>
            <person name="Zhang Z."/>
            <person name="Gao L."/>
            <person name="Wang J."/>
            <person name="Hu T."/>
            <person name="Zhou J."/>
            <person name="Zhang Y."/>
            <person name="Zhao Y."/>
            <person name="Liu Y."/>
            <person name="Song Y."/>
            <person name="Tong Y."/>
            <person name="Lu Y."/>
            <person name="Yang J."/>
            <person name="Xu C."/>
            <person name="Jia M."/>
            <person name="Peters R.J."/>
            <person name="Huang L."/>
            <person name="Gao W."/>
        </authorList>
    </citation>
    <scope>NUCLEOTIDE SEQUENCE [LARGE SCALE GENOMIC DNA]</scope>
    <source>
        <strain evidence="3">cv. XIE 37</strain>
        <tissue evidence="2">Leaf</tissue>
    </source>
</reference>
<dbReference type="SUPFAM" id="SSF81383">
    <property type="entry name" value="F-box domain"/>
    <property type="match status" value="1"/>
</dbReference>
<dbReference type="Pfam" id="PF00646">
    <property type="entry name" value="F-box"/>
    <property type="match status" value="1"/>
</dbReference>
<sequence>MAPKKLRHIPDDLVLDILTTLPVKALKRFRCVCKAWCDLFGNTDFIHAHCIKQTTLEKERFFVNHYDKTDDECNSVISIFESDCDEVLNFTETIRIPFNEVFLNDPFIIGFCNGIVCVSDDVKNIGFWNPATREYKPLPPLIPSIEPPDDVDWNMHSNNSSCSSLNFTTITVENWQCPSRKAKNVQMGLLVTNYGETKMVLWAEGGERPNRTN</sequence>
<feature type="domain" description="F-box" evidence="1">
    <location>
        <begin position="3"/>
        <end position="49"/>
    </location>
</feature>
<gene>
    <name evidence="2" type="ORF">HS088_TW17G00687</name>
</gene>
<organism evidence="2 3">
    <name type="scientific">Tripterygium wilfordii</name>
    <name type="common">Thunder God vine</name>
    <dbReference type="NCBI Taxonomy" id="458696"/>
    <lineage>
        <taxon>Eukaryota</taxon>
        <taxon>Viridiplantae</taxon>
        <taxon>Streptophyta</taxon>
        <taxon>Embryophyta</taxon>
        <taxon>Tracheophyta</taxon>
        <taxon>Spermatophyta</taxon>
        <taxon>Magnoliopsida</taxon>
        <taxon>eudicotyledons</taxon>
        <taxon>Gunneridae</taxon>
        <taxon>Pentapetalae</taxon>
        <taxon>rosids</taxon>
        <taxon>fabids</taxon>
        <taxon>Celastrales</taxon>
        <taxon>Celastraceae</taxon>
        <taxon>Tripterygium</taxon>
    </lineage>
</organism>
<dbReference type="InterPro" id="IPR050796">
    <property type="entry name" value="SCF_F-box_component"/>
</dbReference>
<evidence type="ECO:0000313" key="3">
    <source>
        <dbReference type="Proteomes" id="UP000593562"/>
    </source>
</evidence>
<name>A0A7J7CGH2_TRIWF</name>
<proteinExistence type="predicted"/>
<dbReference type="SMART" id="SM00256">
    <property type="entry name" value="FBOX"/>
    <property type="match status" value="1"/>
</dbReference>
<dbReference type="PROSITE" id="PS50181">
    <property type="entry name" value="FBOX"/>
    <property type="match status" value="1"/>
</dbReference>
<evidence type="ECO:0000313" key="2">
    <source>
        <dbReference type="EMBL" id="KAF5733150.1"/>
    </source>
</evidence>
<dbReference type="PANTHER" id="PTHR31672:SF13">
    <property type="entry name" value="F-BOX PROTEIN CPR30-LIKE"/>
    <property type="match status" value="1"/>
</dbReference>
<dbReference type="Gene3D" id="1.20.1280.50">
    <property type="match status" value="1"/>
</dbReference>
<comment type="caution">
    <text evidence="2">The sequence shown here is derived from an EMBL/GenBank/DDBJ whole genome shotgun (WGS) entry which is preliminary data.</text>
</comment>
<accession>A0A7J7CGH2</accession>
<protein>
    <submittedName>
        <fullName evidence="2">F-box and associated interaction domains-containing protein putative isoform 1</fullName>
    </submittedName>
</protein>
<dbReference type="InParanoid" id="A0A7J7CGH2"/>
<evidence type="ECO:0000259" key="1">
    <source>
        <dbReference type="PROSITE" id="PS50181"/>
    </source>
</evidence>
<dbReference type="CDD" id="cd22157">
    <property type="entry name" value="F-box_AtFBW1-like"/>
    <property type="match status" value="1"/>
</dbReference>
<dbReference type="InterPro" id="IPR036047">
    <property type="entry name" value="F-box-like_dom_sf"/>
</dbReference>
<dbReference type="InterPro" id="IPR001810">
    <property type="entry name" value="F-box_dom"/>
</dbReference>
<dbReference type="Proteomes" id="UP000593562">
    <property type="component" value="Unassembled WGS sequence"/>
</dbReference>
<dbReference type="AlphaFoldDB" id="A0A7J7CGH2"/>
<dbReference type="EMBL" id="JAAARO010000017">
    <property type="protein sequence ID" value="KAF5733150.1"/>
    <property type="molecule type" value="Genomic_DNA"/>
</dbReference>